<proteinExistence type="predicted"/>
<comment type="caution">
    <text evidence="1">The sequence shown here is derived from an EMBL/GenBank/DDBJ whole genome shotgun (WGS) entry which is preliminary data.</text>
</comment>
<dbReference type="AlphaFoldDB" id="A0A9D4GLR7"/>
<evidence type="ECO:0000313" key="1">
    <source>
        <dbReference type="EMBL" id="KAH3819766.1"/>
    </source>
</evidence>
<keyword evidence="2" id="KW-1185">Reference proteome</keyword>
<protein>
    <submittedName>
        <fullName evidence="1">Uncharacterized protein</fullName>
    </submittedName>
</protein>
<accession>A0A9D4GLR7</accession>
<dbReference type="Proteomes" id="UP000828390">
    <property type="component" value="Unassembled WGS sequence"/>
</dbReference>
<gene>
    <name evidence="1" type="ORF">DPMN_121510</name>
</gene>
<reference evidence="1" key="1">
    <citation type="journal article" date="2019" name="bioRxiv">
        <title>The Genome of the Zebra Mussel, Dreissena polymorpha: A Resource for Invasive Species Research.</title>
        <authorList>
            <person name="McCartney M.A."/>
            <person name="Auch B."/>
            <person name="Kono T."/>
            <person name="Mallez S."/>
            <person name="Zhang Y."/>
            <person name="Obille A."/>
            <person name="Becker A."/>
            <person name="Abrahante J.E."/>
            <person name="Garbe J."/>
            <person name="Badalamenti J.P."/>
            <person name="Herman A."/>
            <person name="Mangelson H."/>
            <person name="Liachko I."/>
            <person name="Sullivan S."/>
            <person name="Sone E.D."/>
            <person name="Koren S."/>
            <person name="Silverstein K.A.T."/>
            <person name="Beckman K.B."/>
            <person name="Gohl D.M."/>
        </authorList>
    </citation>
    <scope>NUCLEOTIDE SEQUENCE</scope>
    <source>
        <strain evidence="1">Duluth1</strain>
        <tissue evidence="1">Whole animal</tissue>
    </source>
</reference>
<name>A0A9D4GLR7_DREPO</name>
<evidence type="ECO:0000313" key="2">
    <source>
        <dbReference type="Proteomes" id="UP000828390"/>
    </source>
</evidence>
<organism evidence="1 2">
    <name type="scientific">Dreissena polymorpha</name>
    <name type="common">Zebra mussel</name>
    <name type="synonym">Mytilus polymorpha</name>
    <dbReference type="NCBI Taxonomy" id="45954"/>
    <lineage>
        <taxon>Eukaryota</taxon>
        <taxon>Metazoa</taxon>
        <taxon>Spiralia</taxon>
        <taxon>Lophotrochozoa</taxon>
        <taxon>Mollusca</taxon>
        <taxon>Bivalvia</taxon>
        <taxon>Autobranchia</taxon>
        <taxon>Heteroconchia</taxon>
        <taxon>Euheterodonta</taxon>
        <taxon>Imparidentia</taxon>
        <taxon>Neoheterodontei</taxon>
        <taxon>Myida</taxon>
        <taxon>Dreissenoidea</taxon>
        <taxon>Dreissenidae</taxon>
        <taxon>Dreissena</taxon>
    </lineage>
</organism>
<reference evidence="1" key="2">
    <citation type="submission" date="2020-11" db="EMBL/GenBank/DDBJ databases">
        <authorList>
            <person name="McCartney M.A."/>
            <person name="Auch B."/>
            <person name="Kono T."/>
            <person name="Mallez S."/>
            <person name="Becker A."/>
            <person name="Gohl D.M."/>
            <person name="Silverstein K.A.T."/>
            <person name="Koren S."/>
            <person name="Bechman K.B."/>
            <person name="Herman A."/>
            <person name="Abrahante J.E."/>
            <person name="Garbe J."/>
        </authorList>
    </citation>
    <scope>NUCLEOTIDE SEQUENCE</scope>
    <source>
        <strain evidence="1">Duluth1</strain>
        <tissue evidence="1">Whole animal</tissue>
    </source>
</reference>
<sequence>MVNLHVNDGAGVVNYMIASSELFDHINDFQVLNRGESDHFPITCHMYSETDDDVFCAKKERLLHEMRRNGLVFDHVSQHNFADRATHSTEHTDIVIIVSKGMNALCSPLREQQQEWDHANLPKTVLFELQHAKVGEYVVHLVSLEHDRFEGERLLSQFRGLLVYPKPPEGGFIYDYNFHGNGFDFIRGMPFEDFINKLLT</sequence>
<dbReference type="EMBL" id="JAIWYP010000005">
    <property type="protein sequence ID" value="KAH3819766.1"/>
    <property type="molecule type" value="Genomic_DNA"/>
</dbReference>